<dbReference type="GO" id="GO:0046872">
    <property type="term" value="F:metal ion binding"/>
    <property type="evidence" value="ECO:0007669"/>
    <property type="project" value="UniProtKB-KW"/>
</dbReference>
<organism evidence="8">
    <name type="scientific">marine sediment metagenome</name>
    <dbReference type="NCBI Taxonomy" id="412755"/>
    <lineage>
        <taxon>unclassified sequences</taxon>
        <taxon>metagenomes</taxon>
        <taxon>ecological metagenomes</taxon>
    </lineage>
</organism>
<protein>
    <submittedName>
        <fullName evidence="8">Uncharacterized protein</fullName>
    </submittedName>
</protein>
<feature type="non-terminal residue" evidence="8">
    <location>
        <position position="233"/>
    </location>
</feature>
<dbReference type="InterPro" id="IPR013149">
    <property type="entry name" value="ADH-like_C"/>
</dbReference>
<dbReference type="GO" id="GO:0016491">
    <property type="term" value="F:oxidoreductase activity"/>
    <property type="evidence" value="ECO:0007669"/>
    <property type="project" value="UniProtKB-KW"/>
</dbReference>
<accession>A0A0F8WE87</accession>
<comment type="similarity">
    <text evidence="2">Belongs to the zinc-containing alcohol dehydrogenase family.</text>
</comment>
<gene>
    <name evidence="8" type="ORF">LCGC14_3077120</name>
</gene>
<dbReference type="InterPro" id="IPR013154">
    <property type="entry name" value="ADH-like_N"/>
</dbReference>
<dbReference type="PANTHER" id="PTHR43350">
    <property type="entry name" value="NAD-DEPENDENT ALCOHOL DEHYDROGENASE"/>
    <property type="match status" value="1"/>
</dbReference>
<evidence type="ECO:0000256" key="4">
    <source>
        <dbReference type="ARBA" id="ARBA00022833"/>
    </source>
</evidence>
<dbReference type="InterPro" id="IPR036291">
    <property type="entry name" value="NAD(P)-bd_dom_sf"/>
</dbReference>
<dbReference type="Pfam" id="PF00107">
    <property type="entry name" value="ADH_zinc_N"/>
    <property type="match status" value="1"/>
</dbReference>
<evidence type="ECO:0000313" key="8">
    <source>
        <dbReference type="EMBL" id="KKK55187.1"/>
    </source>
</evidence>
<evidence type="ECO:0000259" key="7">
    <source>
        <dbReference type="Pfam" id="PF08240"/>
    </source>
</evidence>
<feature type="domain" description="Alcohol dehydrogenase-like N-terminal" evidence="7">
    <location>
        <begin position="60"/>
        <end position="129"/>
    </location>
</feature>
<evidence type="ECO:0000259" key="6">
    <source>
        <dbReference type="Pfam" id="PF00107"/>
    </source>
</evidence>
<dbReference type="SUPFAM" id="SSF50129">
    <property type="entry name" value="GroES-like"/>
    <property type="match status" value="1"/>
</dbReference>
<evidence type="ECO:0000256" key="2">
    <source>
        <dbReference type="ARBA" id="ARBA00008072"/>
    </source>
</evidence>
<feature type="domain" description="Alcohol dehydrogenase-like C-terminal" evidence="6">
    <location>
        <begin position="148"/>
        <end position="224"/>
    </location>
</feature>
<keyword evidence="5" id="KW-0560">Oxidoreductase</keyword>
<comment type="caution">
    <text evidence="8">The sequence shown here is derived from an EMBL/GenBank/DDBJ whole genome shotgun (WGS) entry which is preliminary data.</text>
</comment>
<evidence type="ECO:0000256" key="3">
    <source>
        <dbReference type="ARBA" id="ARBA00022723"/>
    </source>
</evidence>
<dbReference type="Pfam" id="PF08240">
    <property type="entry name" value="ADH_N"/>
    <property type="match status" value="1"/>
</dbReference>
<keyword evidence="4" id="KW-0862">Zinc</keyword>
<evidence type="ECO:0000256" key="5">
    <source>
        <dbReference type="ARBA" id="ARBA00023002"/>
    </source>
</evidence>
<reference evidence="8" key="1">
    <citation type="journal article" date="2015" name="Nature">
        <title>Complex archaea that bridge the gap between prokaryotes and eukaryotes.</title>
        <authorList>
            <person name="Spang A."/>
            <person name="Saw J.H."/>
            <person name="Jorgensen S.L."/>
            <person name="Zaremba-Niedzwiedzka K."/>
            <person name="Martijn J."/>
            <person name="Lind A.E."/>
            <person name="van Eijk R."/>
            <person name="Schleper C."/>
            <person name="Guy L."/>
            <person name="Ettema T.J."/>
        </authorList>
    </citation>
    <scope>NUCLEOTIDE SEQUENCE</scope>
</reference>
<dbReference type="InterPro" id="IPR011032">
    <property type="entry name" value="GroES-like_sf"/>
</dbReference>
<dbReference type="EMBL" id="LAZR01065617">
    <property type="protein sequence ID" value="KKK55187.1"/>
    <property type="molecule type" value="Genomic_DNA"/>
</dbReference>
<comment type="cofactor">
    <cofactor evidence="1">
        <name>Zn(2+)</name>
        <dbReference type="ChEBI" id="CHEBI:29105"/>
    </cofactor>
</comment>
<evidence type="ECO:0000256" key="1">
    <source>
        <dbReference type="ARBA" id="ARBA00001947"/>
    </source>
</evidence>
<dbReference type="Gene3D" id="3.90.180.10">
    <property type="entry name" value="Medium-chain alcohol dehydrogenases, catalytic domain"/>
    <property type="match status" value="2"/>
</dbReference>
<name>A0A0F8WE87_9ZZZZ</name>
<dbReference type="Gene3D" id="3.40.50.720">
    <property type="entry name" value="NAD(P)-binding Rossmann-like Domain"/>
    <property type="match status" value="1"/>
</dbReference>
<dbReference type="PANTHER" id="PTHR43350:SF19">
    <property type="entry name" value="D-GULOSIDE 3-DEHYDROGENASE"/>
    <property type="match status" value="1"/>
</dbReference>
<proteinExistence type="inferred from homology"/>
<keyword evidence="3" id="KW-0479">Metal-binding</keyword>
<sequence>MQVRKLFAAVEGGKLATLQLRQEDLPPLGENHLLLKTKVSMPSVGTELAWLSGKMGDRAGSLGYSNVGVVREVGKNVAKFKLGDRLYCFANHTDYYHHGEEVICFHVPDDMADNQAVFTALGMVAMYAVERSAIGIGRPVVVVGQGSVGQLTQQFARLGGAGKVIAVDIDEKRLDLSRKLGADAAIQPDKAALDAALADVPPDSPAPVFIEISGFSEAVKWILDVAPLRSRVV</sequence>
<dbReference type="AlphaFoldDB" id="A0A0F8WE87"/>
<dbReference type="SUPFAM" id="SSF51735">
    <property type="entry name" value="NAD(P)-binding Rossmann-fold domains"/>
    <property type="match status" value="1"/>
</dbReference>